<accession>L8WFS7</accession>
<dbReference type="EMBL" id="AFRT01003055">
    <property type="protein sequence ID" value="ELU36790.1"/>
    <property type="molecule type" value="Genomic_DNA"/>
</dbReference>
<evidence type="ECO:0000313" key="1">
    <source>
        <dbReference type="EMBL" id="ELU36790.1"/>
    </source>
</evidence>
<organism evidence="1 2">
    <name type="scientific">Thanatephorus cucumeris (strain AG1-IA)</name>
    <name type="common">Rice sheath blight fungus</name>
    <name type="synonym">Rhizoctonia solani</name>
    <dbReference type="NCBI Taxonomy" id="983506"/>
    <lineage>
        <taxon>Eukaryota</taxon>
        <taxon>Fungi</taxon>
        <taxon>Dikarya</taxon>
        <taxon>Basidiomycota</taxon>
        <taxon>Agaricomycotina</taxon>
        <taxon>Agaricomycetes</taxon>
        <taxon>Cantharellales</taxon>
        <taxon>Ceratobasidiaceae</taxon>
        <taxon>Rhizoctonia</taxon>
        <taxon>Rhizoctonia solani AG-1</taxon>
    </lineage>
</organism>
<dbReference type="AlphaFoldDB" id="L8WFS7"/>
<gene>
    <name evidence="1" type="ORF">AG1IA_09180</name>
</gene>
<name>L8WFS7_THACA</name>
<proteinExistence type="predicted"/>
<protein>
    <submittedName>
        <fullName evidence="1">Uncharacterized protein</fullName>
    </submittedName>
</protein>
<comment type="caution">
    <text evidence="1">The sequence shown here is derived from an EMBL/GenBank/DDBJ whole genome shotgun (WGS) entry which is preliminary data.</text>
</comment>
<keyword evidence="2" id="KW-1185">Reference proteome</keyword>
<reference evidence="1 2" key="1">
    <citation type="journal article" date="2013" name="Nat. Commun.">
        <title>The evolution and pathogenic mechanisms of the rice sheath blight pathogen.</title>
        <authorList>
            <person name="Zheng A."/>
            <person name="Lin R."/>
            <person name="Xu L."/>
            <person name="Qin P."/>
            <person name="Tang C."/>
            <person name="Ai P."/>
            <person name="Zhang D."/>
            <person name="Liu Y."/>
            <person name="Sun Z."/>
            <person name="Feng H."/>
            <person name="Wang Y."/>
            <person name="Chen Y."/>
            <person name="Liang X."/>
            <person name="Fu R."/>
            <person name="Li Q."/>
            <person name="Zhang J."/>
            <person name="Yu X."/>
            <person name="Xie Z."/>
            <person name="Ding L."/>
            <person name="Guan P."/>
            <person name="Tang J."/>
            <person name="Liang Y."/>
            <person name="Wang S."/>
            <person name="Deng Q."/>
            <person name="Li S."/>
            <person name="Zhu J."/>
            <person name="Wang L."/>
            <person name="Liu H."/>
            <person name="Li P."/>
        </authorList>
    </citation>
    <scope>NUCLEOTIDE SEQUENCE [LARGE SCALE GENOMIC DNA]</scope>
    <source>
        <strain evidence="2">AG-1 IA</strain>
    </source>
</reference>
<evidence type="ECO:0000313" key="2">
    <source>
        <dbReference type="Proteomes" id="UP000011668"/>
    </source>
</evidence>
<dbReference type="Proteomes" id="UP000011668">
    <property type="component" value="Unassembled WGS sequence"/>
</dbReference>
<dbReference type="HOGENOM" id="CLU_1661993_0_0_1"/>
<sequence>MPDNKMKKYADSRLERSFGGHILISHVHKMLTVPNYRACLSIFFAQSSQSNKSPPMLQEQTYPIFRRSGDIVAIIQAVLPVYWQHNYEGTCADRSKHRLDYRPSNHQYNSPHPISASTSMHFECPYSRLQQVDSVEHTRRLVCFGWLFNATVNKAGLHS</sequence>